<reference evidence="2 3" key="1">
    <citation type="submission" date="2019-11" db="EMBL/GenBank/DDBJ databases">
        <title>Gracilibacillus salitolerans sp. nov., a moderate halophile isolated from a saline soil in northwest China.</title>
        <authorList>
            <person name="Gan L."/>
        </authorList>
    </citation>
    <scope>NUCLEOTIDE SEQUENCE [LARGE SCALE GENOMIC DNA]</scope>
    <source>
        <strain evidence="2 3">SCU50</strain>
    </source>
</reference>
<keyword evidence="3" id="KW-1185">Reference proteome</keyword>
<keyword evidence="1 2" id="KW-0808">Transferase</keyword>
<proteinExistence type="predicted"/>
<dbReference type="InterPro" id="IPR026634">
    <property type="entry name" value="TPST-like"/>
</dbReference>
<dbReference type="PANTHER" id="PTHR12788:SF10">
    <property type="entry name" value="PROTEIN-TYROSINE SULFOTRANSFERASE"/>
    <property type="match status" value="1"/>
</dbReference>
<dbReference type="KEGG" id="grc:GI584_08505"/>
<gene>
    <name evidence="2" type="ORF">GI584_08505</name>
</gene>
<evidence type="ECO:0000256" key="1">
    <source>
        <dbReference type="ARBA" id="ARBA00022679"/>
    </source>
</evidence>
<dbReference type="Proteomes" id="UP000339690">
    <property type="component" value="Chromosome"/>
</dbReference>
<dbReference type="PANTHER" id="PTHR12788">
    <property type="entry name" value="PROTEIN-TYROSINE SULFOTRANSFERASE 2"/>
    <property type="match status" value="1"/>
</dbReference>
<protein>
    <submittedName>
        <fullName evidence="2">Sulfotransferase</fullName>
    </submittedName>
</protein>
<dbReference type="GO" id="GO:0008476">
    <property type="term" value="F:protein-tyrosine sulfotransferase activity"/>
    <property type="evidence" value="ECO:0007669"/>
    <property type="project" value="InterPro"/>
</dbReference>
<organism evidence="2 3">
    <name type="scientific">Gracilibacillus salitolerans</name>
    <dbReference type="NCBI Taxonomy" id="2663022"/>
    <lineage>
        <taxon>Bacteria</taxon>
        <taxon>Bacillati</taxon>
        <taxon>Bacillota</taxon>
        <taxon>Bacilli</taxon>
        <taxon>Bacillales</taxon>
        <taxon>Bacillaceae</taxon>
        <taxon>Gracilibacillus</taxon>
    </lineage>
</organism>
<dbReference type="Pfam" id="PF13469">
    <property type="entry name" value="Sulfotransfer_3"/>
    <property type="match status" value="1"/>
</dbReference>
<dbReference type="SUPFAM" id="SSF52540">
    <property type="entry name" value="P-loop containing nucleoside triphosphate hydrolases"/>
    <property type="match status" value="1"/>
</dbReference>
<dbReference type="InterPro" id="IPR027417">
    <property type="entry name" value="P-loop_NTPase"/>
</dbReference>
<dbReference type="EMBL" id="CP045915">
    <property type="protein sequence ID" value="QGH36973.1"/>
    <property type="molecule type" value="Genomic_DNA"/>
</dbReference>
<dbReference type="Gene3D" id="3.40.50.300">
    <property type="entry name" value="P-loop containing nucleotide triphosphate hydrolases"/>
    <property type="match status" value="1"/>
</dbReference>
<name>A0A5Q2TSF9_9BACI</name>
<dbReference type="AlphaFoldDB" id="A0A5Q2TSF9"/>
<evidence type="ECO:0000313" key="3">
    <source>
        <dbReference type="Proteomes" id="UP000339690"/>
    </source>
</evidence>
<sequence length="323" mass="38728">MCSERAGSNLITKMFDAHPKVCGPSPKHILNPVLRNLFRYKDLNNVRNWEYLLNDIYQLIEVNFSIWKKEFTRTELFDLAPPGEISTLLKNIFNAEALQNKKQHIFIKENQIYQIMTYILTFFPRAKFVYQVRDPRDMALSWKKSTIHHGGVIQAARRWKLDQQQFAKEHFLLKQQKRSILVKYEELITDPEMYLRDICRALDIEYSSSMIKFYQIEETKINANKNIAWSNLSRKVISQNKNKYLDELTEKEIKCIEKICYPEMSFFNYQTENSISELDNITEKELKEFDTIEQELYLNKENIRQEVYKNIEAKKVFYHKIMN</sequence>
<evidence type="ECO:0000313" key="2">
    <source>
        <dbReference type="EMBL" id="QGH36973.1"/>
    </source>
</evidence>
<accession>A0A5Q2TSF9</accession>